<dbReference type="AlphaFoldDB" id="A0A918TF50"/>
<dbReference type="Proteomes" id="UP000644507">
    <property type="component" value="Unassembled WGS sequence"/>
</dbReference>
<organism evidence="1 2">
    <name type="scientific">Roseibacillus persicicus</name>
    <dbReference type="NCBI Taxonomy" id="454148"/>
    <lineage>
        <taxon>Bacteria</taxon>
        <taxon>Pseudomonadati</taxon>
        <taxon>Verrucomicrobiota</taxon>
        <taxon>Verrucomicrobiia</taxon>
        <taxon>Verrucomicrobiales</taxon>
        <taxon>Verrucomicrobiaceae</taxon>
        <taxon>Roseibacillus</taxon>
    </lineage>
</organism>
<protein>
    <submittedName>
        <fullName evidence="1">Uncharacterized protein</fullName>
    </submittedName>
</protein>
<gene>
    <name evidence="1" type="ORF">GCM10007100_05950</name>
</gene>
<evidence type="ECO:0000313" key="2">
    <source>
        <dbReference type="Proteomes" id="UP000644507"/>
    </source>
</evidence>
<keyword evidence="2" id="KW-1185">Reference proteome</keyword>
<proteinExistence type="predicted"/>
<comment type="caution">
    <text evidence="1">The sequence shown here is derived from an EMBL/GenBank/DDBJ whole genome shotgun (WGS) entry which is preliminary data.</text>
</comment>
<name>A0A918TF50_9BACT</name>
<accession>A0A918TF50</accession>
<evidence type="ECO:0000313" key="1">
    <source>
        <dbReference type="EMBL" id="GHC43597.1"/>
    </source>
</evidence>
<dbReference type="EMBL" id="BMXI01000002">
    <property type="protein sequence ID" value="GHC43597.1"/>
    <property type="molecule type" value="Genomic_DNA"/>
</dbReference>
<reference evidence="1" key="1">
    <citation type="journal article" date="2014" name="Int. J. Syst. Evol. Microbiol.">
        <title>Complete genome sequence of Corynebacterium casei LMG S-19264T (=DSM 44701T), isolated from a smear-ripened cheese.</title>
        <authorList>
            <consortium name="US DOE Joint Genome Institute (JGI-PGF)"/>
            <person name="Walter F."/>
            <person name="Albersmeier A."/>
            <person name="Kalinowski J."/>
            <person name="Ruckert C."/>
        </authorList>
    </citation>
    <scope>NUCLEOTIDE SEQUENCE</scope>
    <source>
        <strain evidence="1">KCTC 12988</strain>
    </source>
</reference>
<reference evidence="1" key="2">
    <citation type="submission" date="2020-09" db="EMBL/GenBank/DDBJ databases">
        <authorList>
            <person name="Sun Q."/>
            <person name="Kim S."/>
        </authorList>
    </citation>
    <scope>NUCLEOTIDE SEQUENCE</scope>
    <source>
        <strain evidence="1">KCTC 12988</strain>
    </source>
</reference>
<sequence length="84" mass="9573">MRWDTQFNLDILEEKGRKPIVSEFFTTEEGTSFLAPSMIRDFFSLPIPYDLNARAFLESTARCRKVKGNWTAFMGGLTPVPPAL</sequence>